<gene>
    <name evidence="13" type="ORF">rosmuc_03810</name>
</gene>
<dbReference type="Gene3D" id="1.20.120.1220">
    <property type="match status" value="1"/>
</dbReference>
<keyword evidence="5 9" id="KW-0812">Transmembrane</keyword>
<evidence type="ECO:0000256" key="5">
    <source>
        <dbReference type="ARBA" id="ARBA00022692"/>
    </source>
</evidence>
<dbReference type="GO" id="GO:0005886">
    <property type="term" value="C:plasma membrane"/>
    <property type="evidence" value="ECO:0007669"/>
    <property type="project" value="UniProtKB-SubCell"/>
</dbReference>
<feature type="transmembrane region" description="Helical" evidence="10">
    <location>
        <begin position="191"/>
        <end position="217"/>
    </location>
</feature>
<dbReference type="GO" id="GO:0032259">
    <property type="term" value="P:methylation"/>
    <property type="evidence" value="ECO:0007669"/>
    <property type="project" value="UniProtKB-KW"/>
</dbReference>
<feature type="transmembrane region" description="Helical" evidence="10">
    <location>
        <begin position="103"/>
        <end position="123"/>
    </location>
</feature>
<evidence type="ECO:0000256" key="7">
    <source>
        <dbReference type="ARBA" id="ARBA00023136"/>
    </source>
</evidence>
<dbReference type="GO" id="GO:0006465">
    <property type="term" value="P:signal peptide processing"/>
    <property type="evidence" value="ECO:0007669"/>
    <property type="project" value="TreeGrafter"/>
</dbReference>
<comment type="caution">
    <text evidence="13">The sequence shown here is derived from an EMBL/GenBank/DDBJ whole genome shotgun (WGS) entry which is preliminary data.</text>
</comment>
<evidence type="ECO:0000256" key="6">
    <source>
        <dbReference type="ARBA" id="ARBA00022989"/>
    </source>
</evidence>
<dbReference type="RefSeq" id="WP_037275203.1">
    <property type="nucleotide sequence ID" value="NZ_KN293984.1"/>
</dbReference>
<keyword evidence="9" id="KW-0511">Multifunctional enzyme</keyword>
<feature type="transmembrane region" description="Helical" evidence="10">
    <location>
        <begin position="78"/>
        <end position="96"/>
    </location>
</feature>
<keyword evidence="4" id="KW-0997">Cell inner membrane</keyword>
<dbReference type="EC" id="3.4.23.43" evidence="9"/>
<sequence>MPATAPLAFFLILTGAAMGSFLAAWADRLPRDESIVGPRSRCRSCGVRIGAGDMVPVLSWLWLGGKCRSCGVHIPKRVFYTEVAGMALAVLAVWVAQSPLHMVLGALWLWLLMGLVLCDLAAFRLPDGLTGPLFLTGLLMAWEDPGRDLWGALVGAATGAGAFLALRIGYRMLRGREGLGLGDVKLMAGIGAGLGAMALPIVTLVAAVLAMGMAGVMALWRGARPEGDLAIAFGAYLAAAAGLVWLWPLI</sequence>
<dbReference type="PRINTS" id="PR00864">
    <property type="entry name" value="PREPILNPTASE"/>
</dbReference>
<evidence type="ECO:0000256" key="8">
    <source>
        <dbReference type="RuleBase" id="RU003793"/>
    </source>
</evidence>
<dbReference type="EC" id="2.1.1.-" evidence="9"/>
<keyword evidence="6 10" id="KW-1133">Transmembrane helix</keyword>
<dbReference type="GO" id="GO:0008168">
    <property type="term" value="F:methyltransferase activity"/>
    <property type="evidence" value="ECO:0007669"/>
    <property type="project" value="UniProtKB-KW"/>
</dbReference>
<evidence type="ECO:0000256" key="4">
    <source>
        <dbReference type="ARBA" id="ARBA00022519"/>
    </source>
</evidence>
<feature type="transmembrane region" description="Helical" evidence="10">
    <location>
        <begin position="229"/>
        <end position="247"/>
    </location>
</feature>
<evidence type="ECO:0000256" key="2">
    <source>
        <dbReference type="ARBA" id="ARBA00005801"/>
    </source>
</evidence>
<evidence type="ECO:0000256" key="3">
    <source>
        <dbReference type="ARBA" id="ARBA00022475"/>
    </source>
</evidence>
<dbReference type="PANTHER" id="PTHR30487:SF0">
    <property type="entry name" value="PREPILIN LEADER PEPTIDASE_N-METHYLTRANSFERASE-RELATED"/>
    <property type="match status" value="1"/>
</dbReference>
<dbReference type="Proteomes" id="UP000030021">
    <property type="component" value="Unassembled WGS sequence"/>
</dbReference>
<comment type="similarity">
    <text evidence="2 8">Belongs to the peptidase A24 family.</text>
</comment>
<reference evidence="13 14" key="1">
    <citation type="submission" date="2013-01" db="EMBL/GenBank/DDBJ databases">
        <authorList>
            <person name="Fiebig A."/>
            <person name="Goeker M."/>
            <person name="Klenk H.-P.P."/>
        </authorList>
    </citation>
    <scope>NUCLEOTIDE SEQUENCE [LARGE SCALE GENOMIC DNA]</scope>
    <source>
        <strain evidence="13 14">DSM 17069</strain>
    </source>
</reference>
<dbReference type="EMBL" id="AONH01000020">
    <property type="protein sequence ID" value="KGM86247.1"/>
    <property type="molecule type" value="Genomic_DNA"/>
</dbReference>
<dbReference type="eggNOG" id="COG1989">
    <property type="taxonomic scope" value="Bacteria"/>
</dbReference>
<evidence type="ECO:0000313" key="14">
    <source>
        <dbReference type="Proteomes" id="UP000030021"/>
    </source>
</evidence>
<evidence type="ECO:0000313" key="13">
    <source>
        <dbReference type="EMBL" id="KGM86247.1"/>
    </source>
</evidence>
<accession>A0A0A0HEV1</accession>
<keyword evidence="3" id="KW-1003">Cell membrane</keyword>
<comment type="subcellular location">
    <subcellularLocation>
        <location evidence="1">Cell inner membrane</location>
        <topology evidence="1">Multi-pass membrane protein</topology>
    </subcellularLocation>
    <subcellularLocation>
        <location evidence="9">Cell membrane</location>
        <topology evidence="9">Multi-pass membrane protein</topology>
    </subcellularLocation>
</comment>
<feature type="domain" description="Prepilin type IV endopeptidase peptidase" evidence="11">
    <location>
        <begin position="108"/>
        <end position="213"/>
    </location>
</feature>
<dbReference type="PATRIC" id="fig|1288298.3.peg.3818"/>
<dbReference type="AlphaFoldDB" id="A0A0A0HEV1"/>
<dbReference type="PANTHER" id="PTHR30487">
    <property type="entry name" value="TYPE 4 PREPILIN-LIKE PROTEINS LEADER PEPTIDE-PROCESSING ENZYME"/>
    <property type="match status" value="1"/>
</dbReference>
<keyword evidence="9 13" id="KW-0489">Methyltransferase</keyword>
<keyword evidence="9 13" id="KW-0808">Transferase</keyword>
<organism evidence="13 14">
    <name type="scientific">Roseovarius mucosus DSM 17069</name>
    <dbReference type="NCBI Taxonomy" id="1288298"/>
    <lineage>
        <taxon>Bacteria</taxon>
        <taxon>Pseudomonadati</taxon>
        <taxon>Pseudomonadota</taxon>
        <taxon>Alphaproteobacteria</taxon>
        <taxon>Rhodobacterales</taxon>
        <taxon>Roseobacteraceae</taxon>
        <taxon>Roseovarius</taxon>
    </lineage>
</organism>
<evidence type="ECO:0000256" key="10">
    <source>
        <dbReference type="SAM" id="Phobius"/>
    </source>
</evidence>
<name>A0A0A0HEV1_9RHOB</name>
<proteinExistence type="inferred from homology"/>
<dbReference type="GO" id="GO:0004190">
    <property type="term" value="F:aspartic-type endopeptidase activity"/>
    <property type="evidence" value="ECO:0007669"/>
    <property type="project" value="UniProtKB-EC"/>
</dbReference>
<comment type="function">
    <text evidence="9">Plays an essential role in type IV pili and type II pseudopili formation by proteolytically removing the leader sequence from substrate proteins and subsequently monomethylating the alpha-amino group of the newly exposed N-terminal phenylalanine.</text>
</comment>
<comment type="catalytic activity">
    <reaction evidence="9">
        <text>Typically cleaves a -Gly-|-Phe- bond to release an N-terminal, basic peptide of 5-8 residues from type IV prepilin, and then N-methylates the new N-terminal amino group, the methyl donor being S-adenosyl-L-methionine.</text>
        <dbReference type="EC" id="3.4.23.43"/>
    </reaction>
</comment>
<evidence type="ECO:0000256" key="1">
    <source>
        <dbReference type="ARBA" id="ARBA00004429"/>
    </source>
</evidence>
<dbReference type="Pfam" id="PF06750">
    <property type="entry name" value="A24_N_bact"/>
    <property type="match status" value="1"/>
</dbReference>
<dbReference type="InterPro" id="IPR000045">
    <property type="entry name" value="Prepilin_IV_endopep_pep"/>
</dbReference>
<feature type="transmembrane region" description="Helical" evidence="10">
    <location>
        <begin position="149"/>
        <end position="170"/>
    </location>
</feature>
<dbReference type="InterPro" id="IPR010627">
    <property type="entry name" value="Prepilin_pept_A24_N"/>
</dbReference>
<keyword evidence="9" id="KW-0645">Protease</keyword>
<dbReference type="InterPro" id="IPR014032">
    <property type="entry name" value="Peptidase_A24A_bac"/>
</dbReference>
<dbReference type="InterPro" id="IPR050882">
    <property type="entry name" value="Prepilin_peptidase/N-MTase"/>
</dbReference>
<evidence type="ECO:0000256" key="9">
    <source>
        <dbReference type="RuleBase" id="RU003794"/>
    </source>
</evidence>
<dbReference type="OrthoDB" id="9789291at2"/>
<evidence type="ECO:0000259" key="12">
    <source>
        <dbReference type="Pfam" id="PF06750"/>
    </source>
</evidence>
<dbReference type="HOGENOM" id="CLU_057101_0_0_5"/>
<feature type="domain" description="Prepilin peptidase A24 N-terminal" evidence="12">
    <location>
        <begin position="13"/>
        <end position="94"/>
    </location>
</feature>
<keyword evidence="7 10" id="KW-0472">Membrane</keyword>
<dbReference type="Pfam" id="PF01478">
    <property type="entry name" value="Peptidase_A24"/>
    <property type="match status" value="1"/>
</dbReference>
<keyword evidence="9 13" id="KW-0378">Hydrolase</keyword>
<protein>
    <recommendedName>
        <fullName evidence="9">Prepilin leader peptidase/N-methyltransferase</fullName>
        <ecNumber evidence="9">2.1.1.-</ecNumber>
        <ecNumber evidence="9">3.4.23.43</ecNumber>
    </recommendedName>
</protein>
<evidence type="ECO:0000259" key="11">
    <source>
        <dbReference type="Pfam" id="PF01478"/>
    </source>
</evidence>